<dbReference type="PANTHER" id="PTHR28083:SF1">
    <property type="entry name" value="GOOD FOR FULL DBP5 ACTIVITY PROTEIN 2"/>
    <property type="match status" value="1"/>
</dbReference>
<feature type="domain" description="Gfd2/YDR514C-like C-terminal" evidence="2">
    <location>
        <begin position="80"/>
        <end position="253"/>
    </location>
</feature>
<dbReference type="SUPFAM" id="SSF53098">
    <property type="entry name" value="Ribonuclease H-like"/>
    <property type="match status" value="1"/>
</dbReference>
<feature type="coiled-coil region" evidence="1">
    <location>
        <begin position="52"/>
        <end position="79"/>
    </location>
</feature>
<dbReference type="Gene3D" id="3.30.420.10">
    <property type="entry name" value="Ribonuclease H-like superfamily/Ribonuclease H"/>
    <property type="match status" value="1"/>
</dbReference>
<organism evidence="3 4">
    <name type="scientific">Paraglomus occultum</name>
    <dbReference type="NCBI Taxonomy" id="144539"/>
    <lineage>
        <taxon>Eukaryota</taxon>
        <taxon>Fungi</taxon>
        <taxon>Fungi incertae sedis</taxon>
        <taxon>Mucoromycota</taxon>
        <taxon>Glomeromycotina</taxon>
        <taxon>Glomeromycetes</taxon>
        <taxon>Paraglomerales</taxon>
        <taxon>Paraglomeraceae</taxon>
        <taxon>Paraglomus</taxon>
    </lineage>
</organism>
<dbReference type="PANTHER" id="PTHR28083">
    <property type="entry name" value="GOOD FOR FULL DBP5 ACTIVITY PROTEIN 2"/>
    <property type="match status" value="1"/>
</dbReference>
<name>A0A9N9CVV5_9GLOM</name>
<dbReference type="InterPro" id="IPR036397">
    <property type="entry name" value="RNaseH_sf"/>
</dbReference>
<reference evidence="3" key="1">
    <citation type="submission" date="2021-06" db="EMBL/GenBank/DDBJ databases">
        <authorList>
            <person name="Kallberg Y."/>
            <person name="Tangrot J."/>
            <person name="Rosling A."/>
        </authorList>
    </citation>
    <scope>NUCLEOTIDE SEQUENCE</scope>
    <source>
        <strain evidence="3">IA702</strain>
    </source>
</reference>
<dbReference type="GO" id="GO:0003676">
    <property type="term" value="F:nucleic acid binding"/>
    <property type="evidence" value="ECO:0007669"/>
    <property type="project" value="InterPro"/>
</dbReference>
<accession>A0A9N9CVV5</accession>
<dbReference type="InterPro" id="IPR048519">
    <property type="entry name" value="Gfd2/YDR514C-like_C"/>
</dbReference>
<sequence>MEKIHSDLETLISKSLPRVNDNATYTDIELIHIENPSAYSQLLKALKKYNKSAKTAKKLRELRDAYEKARELYNEKKYLFISVDVESYERDHSCILEVGWSIYDARKDKSDDPESKPYLDRHFCATEYRHLKNGKFVPDMKDKYMFGETVWANLNSIADQLRGDLNETEKGTVVFVGHDTKTDVKYLESIGIFVERDIEPAGTFDTAEMYAARTGKATERMNLGRTCDEMNIENYCLHNAGNDAHYTLLLFIELCRQTLPDIDLSNLNTTPSTSQVTYEVI</sequence>
<dbReference type="OrthoDB" id="5953249at2759"/>
<evidence type="ECO:0000313" key="4">
    <source>
        <dbReference type="Proteomes" id="UP000789572"/>
    </source>
</evidence>
<protein>
    <submittedName>
        <fullName evidence="3">5097_t:CDS:1</fullName>
    </submittedName>
</protein>
<dbReference type="Proteomes" id="UP000789572">
    <property type="component" value="Unassembled WGS sequence"/>
</dbReference>
<evidence type="ECO:0000259" key="2">
    <source>
        <dbReference type="Pfam" id="PF21762"/>
    </source>
</evidence>
<dbReference type="AlphaFoldDB" id="A0A9N9CVV5"/>
<comment type="caution">
    <text evidence="3">The sequence shown here is derived from an EMBL/GenBank/DDBJ whole genome shotgun (WGS) entry which is preliminary data.</text>
</comment>
<gene>
    <name evidence="3" type="ORF">POCULU_LOCUS8263</name>
</gene>
<keyword evidence="1" id="KW-0175">Coiled coil</keyword>
<keyword evidence="4" id="KW-1185">Reference proteome</keyword>
<dbReference type="GO" id="GO:0005634">
    <property type="term" value="C:nucleus"/>
    <property type="evidence" value="ECO:0007669"/>
    <property type="project" value="TreeGrafter"/>
</dbReference>
<dbReference type="InterPro" id="IPR012337">
    <property type="entry name" value="RNaseH-like_sf"/>
</dbReference>
<evidence type="ECO:0000256" key="1">
    <source>
        <dbReference type="SAM" id="Coils"/>
    </source>
</evidence>
<evidence type="ECO:0000313" key="3">
    <source>
        <dbReference type="EMBL" id="CAG8617597.1"/>
    </source>
</evidence>
<dbReference type="EMBL" id="CAJVPJ010002285">
    <property type="protein sequence ID" value="CAG8617597.1"/>
    <property type="molecule type" value="Genomic_DNA"/>
</dbReference>
<dbReference type="Pfam" id="PF21762">
    <property type="entry name" value="DEDDh_C"/>
    <property type="match status" value="1"/>
</dbReference>
<dbReference type="InterPro" id="IPR040151">
    <property type="entry name" value="Gfd2/YDR514C-like"/>
</dbReference>
<proteinExistence type="predicted"/>